<proteinExistence type="predicted"/>
<evidence type="ECO:0000313" key="2">
    <source>
        <dbReference type="Proteomes" id="UP001060170"/>
    </source>
</evidence>
<gene>
    <name evidence="1" type="ORF">MJO28_013416</name>
</gene>
<reference evidence="2" key="2">
    <citation type="journal article" date="2018" name="Mol. Plant Microbe Interact.">
        <title>Genome sequence resources for the wheat stripe rust pathogen (Puccinia striiformis f. sp. tritici) and the barley stripe rust pathogen (Puccinia striiformis f. sp. hordei).</title>
        <authorList>
            <person name="Xia C."/>
            <person name="Wang M."/>
            <person name="Yin C."/>
            <person name="Cornejo O.E."/>
            <person name="Hulbert S.H."/>
            <person name="Chen X."/>
        </authorList>
    </citation>
    <scope>NUCLEOTIDE SEQUENCE [LARGE SCALE GENOMIC DNA]</scope>
    <source>
        <strain evidence="2">93-210</strain>
    </source>
</reference>
<evidence type="ECO:0000313" key="1">
    <source>
        <dbReference type="EMBL" id="KAI7941131.1"/>
    </source>
</evidence>
<protein>
    <submittedName>
        <fullName evidence="1">Uncharacterized protein</fullName>
    </submittedName>
</protein>
<dbReference type="EMBL" id="CM045877">
    <property type="protein sequence ID" value="KAI7941131.1"/>
    <property type="molecule type" value="Genomic_DNA"/>
</dbReference>
<comment type="caution">
    <text evidence="1">The sequence shown here is derived from an EMBL/GenBank/DDBJ whole genome shotgun (WGS) entry which is preliminary data.</text>
</comment>
<name>A0ACC0DYP9_9BASI</name>
<organism evidence="1 2">
    <name type="scientific">Puccinia striiformis f. sp. tritici</name>
    <dbReference type="NCBI Taxonomy" id="168172"/>
    <lineage>
        <taxon>Eukaryota</taxon>
        <taxon>Fungi</taxon>
        <taxon>Dikarya</taxon>
        <taxon>Basidiomycota</taxon>
        <taxon>Pucciniomycotina</taxon>
        <taxon>Pucciniomycetes</taxon>
        <taxon>Pucciniales</taxon>
        <taxon>Pucciniaceae</taxon>
        <taxon>Puccinia</taxon>
    </lineage>
</organism>
<reference evidence="1 2" key="3">
    <citation type="journal article" date="2022" name="Microbiol. Spectr.">
        <title>Folding features and dynamics of 3D genome architecture in plant fungal pathogens.</title>
        <authorList>
            <person name="Xia C."/>
        </authorList>
    </citation>
    <scope>NUCLEOTIDE SEQUENCE [LARGE SCALE GENOMIC DNA]</scope>
    <source>
        <strain evidence="1 2">93-210</strain>
    </source>
</reference>
<sequence length="300" mass="34137">MEQQVHHLTLHLDTPSSLGHSFVTTLVITSFLPFSQPSGSSVTEHLQIPQLSGSSRHKPIRQLLLHSHPHSSLNTIKIFKLCTAVKRVAVHTIWIELWTKVLVSFGNSFSYLRLYSINEGKHPATQMTGNPRSRCGTWSNSTWYVAFVMCLPAIAPMLVSLAPMYTLTYPLIPCKLLVRLEHLSDHDCTSLQDEFFGDMYDYGHTTVHQVHKWILLVGMEKLEFHLCDNPSLTLIEAQKMYFKEWLDKKNASGKDRNHPREKEKGQGVEVDIQKKQKVDHSKGLLDVQLTEDSDVEIVGN</sequence>
<reference evidence="2" key="1">
    <citation type="journal article" date="2018" name="BMC Genomics">
        <title>Genomic insights into host adaptation between the wheat stripe rust pathogen (Puccinia striiformis f. sp. tritici) and the barley stripe rust pathogen (Puccinia striiformis f. sp. hordei).</title>
        <authorList>
            <person name="Xia C."/>
            <person name="Wang M."/>
            <person name="Yin C."/>
            <person name="Cornejo O.E."/>
            <person name="Hulbert S.H."/>
            <person name="Chen X."/>
        </authorList>
    </citation>
    <scope>NUCLEOTIDE SEQUENCE [LARGE SCALE GENOMIC DNA]</scope>
    <source>
        <strain evidence="2">93-210</strain>
    </source>
</reference>
<accession>A0ACC0DYP9</accession>
<dbReference type="Proteomes" id="UP001060170">
    <property type="component" value="Chromosome 13"/>
</dbReference>
<keyword evidence="2" id="KW-1185">Reference proteome</keyword>